<feature type="domain" description="Conserved hypothetical protein CHP02391" evidence="2">
    <location>
        <begin position="212"/>
        <end position="324"/>
    </location>
</feature>
<name>A0A0F9FVB3_9ZZZZ</name>
<comment type="caution">
    <text evidence="3">The sequence shown here is derived from an EMBL/GenBank/DDBJ whole genome shotgun (WGS) entry which is preliminary data.</text>
</comment>
<organism evidence="3">
    <name type="scientific">marine sediment metagenome</name>
    <dbReference type="NCBI Taxonomy" id="412755"/>
    <lineage>
        <taxon>unclassified sequences</taxon>
        <taxon>metagenomes</taxon>
        <taxon>ecological metagenomes</taxon>
    </lineage>
</organism>
<protein>
    <recommendedName>
        <fullName evidence="2">Conserved hypothetical protein CHP02391 domain-containing protein</fullName>
    </recommendedName>
</protein>
<accession>A0A0F9FVB3</accession>
<feature type="transmembrane region" description="Helical" evidence="1">
    <location>
        <begin position="28"/>
        <end position="48"/>
    </location>
</feature>
<keyword evidence="1" id="KW-0472">Membrane</keyword>
<dbReference type="Pfam" id="PF09509">
    <property type="entry name" value="Hypoth_Ymh"/>
    <property type="match status" value="1"/>
</dbReference>
<evidence type="ECO:0000259" key="2">
    <source>
        <dbReference type="Pfam" id="PF09509"/>
    </source>
</evidence>
<reference evidence="3" key="1">
    <citation type="journal article" date="2015" name="Nature">
        <title>Complex archaea that bridge the gap between prokaryotes and eukaryotes.</title>
        <authorList>
            <person name="Spang A."/>
            <person name="Saw J.H."/>
            <person name="Jorgensen S.L."/>
            <person name="Zaremba-Niedzwiedzka K."/>
            <person name="Martijn J."/>
            <person name="Lind A.E."/>
            <person name="van Eijk R."/>
            <person name="Schleper C."/>
            <person name="Guy L."/>
            <person name="Ettema T.J."/>
        </authorList>
    </citation>
    <scope>NUCLEOTIDE SEQUENCE</scope>
</reference>
<keyword evidence="1" id="KW-1133">Transmembrane helix</keyword>
<proteinExistence type="predicted"/>
<feature type="transmembrane region" description="Helical" evidence="1">
    <location>
        <begin position="180"/>
        <end position="199"/>
    </location>
</feature>
<dbReference type="AlphaFoldDB" id="A0A0F9FVB3"/>
<dbReference type="EMBL" id="LAZR01020064">
    <property type="protein sequence ID" value="KKL90233.1"/>
    <property type="molecule type" value="Genomic_DNA"/>
</dbReference>
<evidence type="ECO:0000256" key="1">
    <source>
        <dbReference type="SAM" id="Phobius"/>
    </source>
</evidence>
<sequence>MKNSKNQTEDIKLPFKTRIINYFDNNSYNLFIVVIVIGLFLNIFLWLLTPIFTLPIYKLEDSSYDYDIRNDSYFVQEIRINHPVILPYSELFISYKGDNIIDVYILNSAQYTKYLEIKTQNGNLDDINYIWHHNNKLFGAFSLILDYNNLFNDPIYIVIEPNNNNVDLDISYKLISFERFWYLLSFIIIIILLCLLLIFRRTLNKNFPWNYFHDIITKNAYKLFKKGFLDKSIAAVDNEIEQMLKKVNTKKGLNRNFGVQLIDQLFSEDRPIIYLDDTSTIEGKDNQKDYKDYFKSCFKRIRNPFAHENFRLQKQETIRKLHLLDEMLIALDKGYILNDQGEKESIFEYIKS</sequence>
<dbReference type="InterPro" id="IPR012654">
    <property type="entry name" value="CHP02391"/>
</dbReference>
<evidence type="ECO:0000313" key="3">
    <source>
        <dbReference type="EMBL" id="KKL90233.1"/>
    </source>
</evidence>
<keyword evidence="1" id="KW-0812">Transmembrane</keyword>
<gene>
    <name evidence="3" type="ORF">LCGC14_1906740</name>
</gene>